<name>A0A0A9BL33_ARUDO</name>
<organism evidence="1">
    <name type="scientific">Arundo donax</name>
    <name type="common">Giant reed</name>
    <name type="synonym">Donax arundinaceus</name>
    <dbReference type="NCBI Taxonomy" id="35708"/>
    <lineage>
        <taxon>Eukaryota</taxon>
        <taxon>Viridiplantae</taxon>
        <taxon>Streptophyta</taxon>
        <taxon>Embryophyta</taxon>
        <taxon>Tracheophyta</taxon>
        <taxon>Spermatophyta</taxon>
        <taxon>Magnoliopsida</taxon>
        <taxon>Liliopsida</taxon>
        <taxon>Poales</taxon>
        <taxon>Poaceae</taxon>
        <taxon>PACMAD clade</taxon>
        <taxon>Arundinoideae</taxon>
        <taxon>Arundineae</taxon>
        <taxon>Arundo</taxon>
    </lineage>
</organism>
<dbReference type="AlphaFoldDB" id="A0A0A9BL33"/>
<dbReference type="EMBL" id="GBRH01235012">
    <property type="protein sequence ID" value="JAD62883.1"/>
    <property type="molecule type" value="Transcribed_RNA"/>
</dbReference>
<accession>A0A0A9BL33</accession>
<reference evidence="1" key="1">
    <citation type="submission" date="2014-09" db="EMBL/GenBank/DDBJ databases">
        <authorList>
            <person name="Magalhaes I.L.F."/>
            <person name="Oliveira U."/>
            <person name="Santos F.R."/>
            <person name="Vidigal T.H.D.A."/>
            <person name="Brescovit A.D."/>
            <person name="Santos A.J."/>
        </authorList>
    </citation>
    <scope>NUCLEOTIDE SEQUENCE</scope>
    <source>
        <tissue evidence="1">Shoot tissue taken approximately 20 cm above the soil surface</tissue>
    </source>
</reference>
<proteinExistence type="predicted"/>
<protein>
    <submittedName>
        <fullName evidence="1">Uncharacterized protein</fullName>
    </submittedName>
</protein>
<evidence type="ECO:0000313" key="1">
    <source>
        <dbReference type="EMBL" id="JAD62883.1"/>
    </source>
</evidence>
<reference evidence="1" key="2">
    <citation type="journal article" date="2015" name="Data Brief">
        <title>Shoot transcriptome of the giant reed, Arundo donax.</title>
        <authorList>
            <person name="Barrero R.A."/>
            <person name="Guerrero F.D."/>
            <person name="Moolhuijzen P."/>
            <person name="Goolsby J.A."/>
            <person name="Tidwell J."/>
            <person name="Bellgard S.E."/>
            <person name="Bellgard M.I."/>
        </authorList>
    </citation>
    <scope>NUCLEOTIDE SEQUENCE</scope>
    <source>
        <tissue evidence="1">Shoot tissue taken approximately 20 cm above the soil surface</tissue>
    </source>
</reference>
<sequence length="89" mass="9860">MAREAGFWERNFLRIPKLTLPLASSTEPYPLLLCSNSPSRHHSQLHLIHRHHSQAAARLSSPTTYHIQPQRLLRLIPAASAAAAAPHSG</sequence>